<feature type="non-terminal residue" evidence="4">
    <location>
        <position position="166"/>
    </location>
</feature>
<reference evidence="4" key="1">
    <citation type="journal article" date="2014" name="Front. Microbiol.">
        <title>High frequency of phylogenetically diverse reductive dehalogenase-homologous genes in deep subseafloor sedimentary metagenomes.</title>
        <authorList>
            <person name="Kawai M."/>
            <person name="Futagami T."/>
            <person name="Toyoda A."/>
            <person name="Takaki Y."/>
            <person name="Nishi S."/>
            <person name="Hori S."/>
            <person name="Arai W."/>
            <person name="Tsubouchi T."/>
            <person name="Morono Y."/>
            <person name="Uchiyama I."/>
            <person name="Ito T."/>
            <person name="Fujiyama A."/>
            <person name="Inagaki F."/>
            <person name="Takami H."/>
        </authorList>
    </citation>
    <scope>NUCLEOTIDE SEQUENCE</scope>
    <source>
        <strain evidence="4">Expedition CK06-06</strain>
    </source>
</reference>
<evidence type="ECO:0000313" key="4">
    <source>
        <dbReference type="EMBL" id="GAH50577.1"/>
    </source>
</evidence>
<dbReference type="PANTHER" id="PTHR10680">
    <property type="entry name" value="PEPTIDYL-GLYCINE ALPHA-AMIDATING MONOOXYGENASE"/>
    <property type="match status" value="1"/>
</dbReference>
<comment type="caution">
    <text evidence="4">The sequence shown here is derived from an EMBL/GenBank/DDBJ whole genome shotgun (WGS) entry which is preliminary data.</text>
</comment>
<dbReference type="EMBL" id="BARU01023217">
    <property type="protein sequence ID" value="GAH50577.1"/>
    <property type="molecule type" value="Genomic_DNA"/>
</dbReference>
<keyword evidence="1" id="KW-0732">Signal</keyword>
<proteinExistence type="predicted"/>
<sequence length="166" mass="18058">MSYGRGKYTYELVDGWAKCPEGWSFIDACGLSVDSQDRVYVFNRGAHPVMVFDREGNLLTSWGEGLFKTPHGICVGPDGSVYCTDCGNHTVSKFTPEGKLLLVLGNKGQPSETGFMEHPDPDDMVASIRRSGPPFNRPTGVALSSSGEIYVSDGYGNARVHKFSPD</sequence>
<dbReference type="PANTHER" id="PTHR10680:SF38">
    <property type="entry name" value="BLL1368 PROTEIN"/>
    <property type="match status" value="1"/>
</dbReference>
<organism evidence="4">
    <name type="scientific">marine sediment metagenome</name>
    <dbReference type="NCBI Taxonomy" id="412755"/>
    <lineage>
        <taxon>unclassified sequences</taxon>
        <taxon>metagenomes</taxon>
        <taxon>ecological metagenomes</taxon>
    </lineage>
</organism>
<protein>
    <recommendedName>
        <fullName evidence="5">SMP-30/Gluconolactonase/LRE-like region domain-containing protein</fullName>
    </recommendedName>
</protein>
<name>X1G011_9ZZZZ</name>
<dbReference type="SUPFAM" id="SSF101898">
    <property type="entry name" value="NHL repeat"/>
    <property type="match status" value="1"/>
</dbReference>
<evidence type="ECO:0000256" key="3">
    <source>
        <dbReference type="ARBA" id="ARBA00023180"/>
    </source>
</evidence>
<dbReference type="AlphaFoldDB" id="X1G011"/>
<dbReference type="Pfam" id="PF01436">
    <property type="entry name" value="NHL"/>
    <property type="match status" value="2"/>
</dbReference>
<dbReference type="InterPro" id="IPR011042">
    <property type="entry name" value="6-blade_b-propeller_TolB-like"/>
</dbReference>
<dbReference type="Gene3D" id="2.120.10.30">
    <property type="entry name" value="TolB, C-terminal domain"/>
    <property type="match status" value="1"/>
</dbReference>
<evidence type="ECO:0000256" key="1">
    <source>
        <dbReference type="ARBA" id="ARBA00022729"/>
    </source>
</evidence>
<keyword evidence="2" id="KW-0677">Repeat</keyword>
<evidence type="ECO:0008006" key="5">
    <source>
        <dbReference type="Google" id="ProtNLM"/>
    </source>
</evidence>
<keyword evidence="3" id="KW-0325">Glycoprotein</keyword>
<gene>
    <name evidence="4" type="ORF">S03H2_37708</name>
</gene>
<dbReference type="PROSITE" id="PS51125">
    <property type="entry name" value="NHL"/>
    <property type="match status" value="2"/>
</dbReference>
<dbReference type="InterPro" id="IPR001258">
    <property type="entry name" value="NHL_repeat"/>
</dbReference>
<accession>X1G011</accession>
<evidence type="ECO:0000256" key="2">
    <source>
        <dbReference type="ARBA" id="ARBA00022737"/>
    </source>
</evidence>